<feature type="chain" id="PRO_5032948619" evidence="1">
    <location>
        <begin position="26"/>
        <end position="244"/>
    </location>
</feature>
<keyword evidence="3" id="KW-1185">Reference proteome</keyword>
<gene>
    <name evidence="2" type="ORF">H0S73_22445</name>
</gene>
<protein>
    <submittedName>
        <fullName evidence="2">DUF1223 domain-containing protein</fullName>
    </submittedName>
</protein>
<sequence length="244" mass="26954">MNRRLKTWAGVLSLIATLSTGRAVATPEPRAVLELFVSQGCSACRPANQLMSEWVRDESLIVLSLPVTYWDYLGWKDTFADPIFTARQKGYAAARRDRKVYTPQMVINGVQSGIGSERKEILRSLDEATAIHATLPIPIRVAEENGLIIIDVASGFGEAGVWLLPVRRRSQVAIQRGENAGYTEAYTNIARGLYFLGSWSGQPARFQVPLEAVQTQDADSYVVLLQKEDGRPRHILGAAKGPDR</sequence>
<organism evidence="2 3">
    <name type="scientific">Microvirga mediterraneensis</name>
    <dbReference type="NCBI Taxonomy" id="2754695"/>
    <lineage>
        <taxon>Bacteria</taxon>
        <taxon>Pseudomonadati</taxon>
        <taxon>Pseudomonadota</taxon>
        <taxon>Alphaproteobacteria</taxon>
        <taxon>Hyphomicrobiales</taxon>
        <taxon>Methylobacteriaceae</taxon>
        <taxon>Microvirga</taxon>
    </lineage>
</organism>
<reference evidence="2 3" key="1">
    <citation type="submission" date="2020-07" db="EMBL/GenBank/DDBJ databases">
        <title>Draft genome and description of Microvirga mediterraneensis Marseille-Q2068 sp. nov.</title>
        <authorList>
            <person name="Boxberger M."/>
        </authorList>
    </citation>
    <scope>NUCLEOTIDE SEQUENCE [LARGE SCALE GENOMIC DNA]</scope>
    <source>
        <strain evidence="2 3">Marseille-Q2068</strain>
    </source>
</reference>
<dbReference type="Proteomes" id="UP000572984">
    <property type="component" value="Unassembled WGS sequence"/>
</dbReference>
<name>A0A838BWH2_9HYPH</name>
<comment type="caution">
    <text evidence="2">The sequence shown here is derived from an EMBL/GenBank/DDBJ whole genome shotgun (WGS) entry which is preliminary data.</text>
</comment>
<dbReference type="RefSeq" id="WP_181054465.1">
    <property type="nucleotide sequence ID" value="NZ_JACDXJ010000002.1"/>
</dbReference>
<evidence type="ECO:0000313" key="2">
    <source>
        <dbReference type="EMBL" id="MBA1158866.1"/>
    </source>
</evidence>
<dbReference type="AlphaFoldDB" id="A0A838BWH2"/>
<accession>A0A838BWH2</accession>
<evidence type="ECO:0000256" key="1">
    <source>
        <dbReference type="SAM" id="SignalP"/>
    </source>
</evidence>
<dbReference type="PANTHER" id="PTHR36057">
    <property type="match status" value="1"/>
</dbReference>
<dbReference type="EMBL" id="JACDXJ010000002">
    <property type="protein sequence ID" value="MBA1158866.1"/>
    <property type="molecule type" value="Genomic_DNA"/>
</dbReference>
<dbReference type="Pfam" id="PF06764">
    <property type="entry name" value="DUF1223"/>
    <property type="match status" value="1"/>
</dbReference>
<feature type="signal peptide" evidence="1">
    <location>
        <begin position="1"/>
        <end position="25"/>
    </location>
</feature>
<dbReference type="InterPro" id="IPR036249">
    <property type="entry name" value="Thioredoxin-like_sf"/>
</dbReference>
<dbReference type="InterPro" id="IPR010634">
    <property type="entry name" value="DUF1223"/>
</dbReference>
<proteinExistence type="predicted"/>
<dbReference type="SUPFAM" id="SSF52833">
    <property type="entry name" value="Thioredoxin-like"/>
    <property type="match status" value="1"/>
</dbReference>
<keyword evidence="1" id="KW-0732">Signal</keyword>
<dbReference type="PANTHER" id="PTHR36057:SF1">
    <property type="entry name" value="LIPOPROTEIN LIPID ATTACHMENT SITE-LIKE PROTEIN, PUTATIVE (DUF1223)-RELATED"/>
    <property type="match status" value="1"/>
</dbReference>
<evidence type="ECO:0000313" key="3">
    <source>
        <dbReference type="Proteomes" id="UP000572984"/>
    </source>
</evidence>